<evidence type="ECO:0000313" key="3">
    <source>
        <dbReference type="Proteomes" id="UP001157006"/>
    </source>
</evidence>
<feature type="region of interest" description="Disordered" evidence="1">
    <location>
        <begin position="43"/>
        <end position="118"/>
    </location>
</feature>
<dbReference type="AlphaFoldDB" id="A0AAV0Z3H1"/>
<keyword evidence="3" id="KW-1185">Reference proteome</keyword>
<proteinExistence type="predicted"/>
<feature type="compositionally biased region" description="Polar residues" evidence="1">
    <location>
        <begin position="52"/>
        <end position="61"/>
    </location>
</feature>
<gene>
    <name evidence="2" type="ORF">VFH_I030920</name>
</gene>
<name>A0AAV0Z3H1_VICFA</name>
<accession>A0AAV0Z3H1</accession>
<dbReference type="Proteomes" id="UP001157006">
    <property type="component" value="Chromosome 1S"/>
</dbReference>
<protein>
    <submittedName>
        <fullName evidence="2">Uncharacterized protein</fullName>
    </submittedName>
</protein>
<organism evidence="2 3">
    <name type="scientific">Vicia faba</name>
    <name type="common">Broad bean</name>
    <name type="synonym">Faba vulgaris</name>
    <dbReference type="NCBI Taxonomy" id="3906"/>
    <lineage>
        <taxon>Eukaryota</taxon>
        <taxon>Viridiplantae</taxon>
        <taxon>Streptophyta</taxon>
        <taxon>Embryophyta</taxon>
        <taxon>Tracheophyta</taxon>
        <taxon>Spermatophyta</taxon>
        <taxon>Magnoliopsida</taxon>
        <taxon>eudicotyledons</taxon>
        <taxon>Gunneridae</taxon>
        <taxon>Pentapetalae</taxon>
        <taxon>rosids</taxon>
        <taxon>fabids</taxon>
        <taxon>Fabales</taxon>
        <taxon>Fabaceae</taxon>
        <taxon>Papilionoideae</taxon>
        <taxon>50 kb inversion clade</taxon>
        <taxon>NPAAA clade</taxon>
        <taxon>Hologalegina</taxon>
        <taxon>IRL clade</taxon>
        <taxon>Fabeae</taxon>
        <taxon>Vicia</taxon>
    </lineage>
</organism>
<reference evidence="2 3" key="1">
    <citation type="submission" date="2023-01" db="EMBL/GenBank/DDBJ databases">
        <authorList>
            <person name="Kreplak J."/>
        </authorList>
    </citation>
    <scope>NUCLEOTIDE SEQUENCE [LARGE SCALE GENOMIC DNA]</scope>
</reference>
<sequence>MVNPWKTYVKLSAVLMGSHGLTNAHLNFFSGFESHSDRLISVRMSKEKSSDPVGSSTQSDIIRNHIQGETTEPPPLLEQTNEVNNDEENDNKKNKVGEASTLTTPNDPNVAVGFSGNRKPVNLDFGLGNILQK</sequence>
<evidence type="ECO:0000313" key="2">
    <source>
        <dbReference type="EMBL" id="CAI8592267.1"/>
    </source>
</evidence>
<dbReference type="EMBL" id="OX451735">
    <property type="protein sequence ID" value="CAI8592267.1"/>
    <property type="molecule type" value="Genomic_DNA"/>
</dbReference>
<evidence type="ECO:0000256" key="1">
    <source>
        <dbReference type="SAM" id="MobiDB-lite"/>
    </source>
</evidence>